<dbReference type="CDD" id="cd05658">
    <property type="entry name" value="M18_DAP"/>
    <property type="match status" value="1"/>
</dbReference>
<keyword evidence="12" id="KW-1185">Reference proteome</keyword>
<proteinExistence type="inferred from homology"/>
<evidence type="ECO:0000256" key="5">
    <source>
        <dbReference type="ARBA" id="ARBA00022723"/>
    </source>
</evidence>
<dbReference type="InterPro" id="IPR001948">
    <property type="entry name" value="Peptidase_M18"/>
</dbReference>
<dbReference type="InterPro" id="IPR023358">
    <property type="entry name" value="Peptidase_M18_dom2"/>
</dbReference>
<evidence type="ECO:0000256" key="3">
    <source>
        <dbReference type="ARBA" id="ARBA00022438"/>
    </source>
</evidence>
<dbReference type="SUPFAM" id="SSF53187">
    <property type="entry name" value="Zn-dependent exopeptidases"/>
    <property type="match status" value="1"/>
</dbReference>
<evidence type="ECO:0000256" key="6">
    <source>
        <dbReference type="ARBA" id="ARBA00022801"/>
    </source>
</evidence>
<keyword evidence="6 9" id="KW-0378">Hydrolase</keyword>
<keyword evidence="7 9" id="KW-0862">Zinc</keyword>
<comment type="cofactor">
    <cofactor evidence="1 10">
        <name>Zn(2+)</name>
        <dbReference type="ChEBI" id="CHEBI:29105"/>
    </cofactor>
</comment>
<evidence type="ECO:0000313" key="12">
    <source>
        <dbReference type="Proteomes" id="UP001236559"/>
    </source>
</evidence>
<comment type="caution">
    <text evidence="11">The sequence shown here is derived from an EMBL/GenBank/DDBJ whole genome shotgun (WGS) entry which is preliminary data.</text>
</comment>
<name>A0ABU0AWP3_9FIRM</name>
<dbReference type="EMBL" id="JAUSTN010000010">
    <property type="protein sequence ID" value="MDQ0275639.1"/>
    <property type="molecule type" value="Genomic_DNA"/>
</dbReference>
<comment type="similarity">
    <text evidence="2 9">Belongs to the peptidase M18 family.</text>
</comment>
<gene>
    <name evidence="11" type="ORF">J2S72_001669</name>
</gene>
<dbReference type="PANTHER" id="PTHR28570">
    <property type="entry name" value="ASPARTYL AMINOPEPTIDASE"/>
    <property type="match status" value="1"/>
</dbReference>
<evidence type="ECO:0000256" key="4">
    <source>
        <dbReference type="ARBA" id="ARBA00022670"/>
    </source>
</evidence>
<dbReference type="GO" id="GO:0004177">
    <property type="term" value="F:aminopeptidase activity"/>
    <property type="evidence" value="ECO:0007669"/>
    <property type="project" value="UniProtKB-KW"/>
</dbReference>
<evidence type="ECO:0000256" key="1">
    <source>
        <dbReference type="ARBA" id="ARBA00001947"/>
    </source>
</evidence>
<dbReference type="Gene3D" id="3.40.630.10">
    <property type="entry name" value="Zn peptidases"/>
    <property type="match status" value="1"/>
</dbReference>
<dbReference type="EC" id="3.4.11.-" evidence="10"/>
<keyword evidence="5 9" id="KW-0479">Metal-binding</keyword>
<sequence>MDNKLLNGMLDFMDKSPVNFFAVKTMEEILIKNNFEELDLSKDFNLRENSKFYIKNNDSAIIAFSIGKIKRGIFKIIDSHTDSPGFKVKSNPLIKTENMLSLNTEVYGGPILNTWLDRPLSMAGRVILKSDDPLNPKMQLINFEKNLCIIPNLAIHMNRDINKGFELNPQIHTLPLVALDNSKKYEKKDFIKEVISKKLEIKTEEILDYELYLYDRQKASILGLNDEFISSGRIDNLASAYLSLKSLVENKNHTEINVIIATDNEEVGSGTKMGADSSFIETSLERIVSGLKMNREDYLKNLENSFMISSDMAHGIHPNFKEKTDPTNIPLLGGGPVIKYAANKSYASDSISGAIFKDLCARAKVPVQTFYNRSDLRGGTTIGPITSRRINVRTVDVGCPMLAMHSVRELMAIKDLEYMFKVFKEFFSL</sequence>
<evidence type="ECO:0000256" key="8">
    <source>
        <dbReference type="ARBA" id="ARBA00023049"/>
    </source>
</evidence>
<evidence type="ECO:0000256" key="7">
    <source>
        <dbReference type="ARBA" id="ARBA00022833"/>
    </source>
</evidence>
<keyword evidence="8 9" id="KW-0482">Metalloprotease</keyword>
<protein>
    <recommendedName>
        <fullName evidence="10">M18 family aminopeptidase</fullName>
        <ecNumber evidence="10">3.4.11.-</ecNumber>
    </recommendedName>
</protein>
<evidence type="ECO:0000313" key="11">
    <source>
        <dbReference type="EMBL" id="MDQ0275639.1"/>
    </source>
</evidence>
<dbReference type="NCBIfam" id="NF002759">
    <property type="entry name" value="PRK02813.1"/>
    <property type="match status" value="1"/>
</dbReference>
<evidence type="ECO:0000256" key="2">
    <source>
        <dbReference type="ARBA" id="ARBA00008290"/>
    </source>
</evidence>
<organism evidence="11 12">
    <name type="scientific">Peptoniphilus koenoeneniae</name>
    <dbReference type="NCBI Taxonomy" id="507751"/>
    <lineage>
        <taxon>Bacteria</taxon>
        <taxon>Bacillati</taxon>
        <taxon>Bacillota</taxon>
        <taxon>Tissierellia</taxon>
        <taxon>Tissierellales</taxon>
        <taxon>Peptoniphilaceae</taxon>
        <taxon>Peptoniphilus</taxon>
    </lineage>
</organism>
<dbReference type="PANTHER" id="PTHR28570:SF3">
    <property type="entry name" value="ASPARTYL AMINOPEPTIDASE"/>
    <property type="match status" value="1"/>
</dbReference>
<evidence type="ECO:0000256" key="9">
    <source>
        <dbReference type="RuleBase" id="RU004386"/>
    </source>
</evidence>
<keyword evidence="3 9" id="KW-0031">Aminopeptidase</keyword>
<dbReference type="Proteomes" id="UP001236559">
    <property type="component" value="Unassembled WGS sequence"/>
</dbReference>
<reference evidence="11 12" key="1">
    <citation type="submission" date="2023-07" db="EMBL/GenBank/DDBJ databases">
        <title>Genomic Encyclopedia of Type Strains, Phase IV (KMG-IV): sequencing the most valuable type-strain genomes for metagenomic binning, comparative biology and taxonomic classification.</title>
        <authorList>
            <person name="Goeker M."/>
        </authorList>
    </citation>
    <scope>NUCLEOTIDE SEQUENCE [LARGE SCALE GENOMIC DNA]</scope>
    <source>
        <strain evidence="11 12">DSM 22616</strain>
    </source>
</reference>
<dbReference type="Gene3D" id="2.30.250.10">
    <property type="entry name" value="Aminopeptidase i, Domain 2"/>
    <property type="match status" value="1"/>
</dbReference>
<dbReference type="Pfam" id="PF02127">
    <property type="entry name" value="Peptidase_M18"/>
    <property type="match status" value="1"/>
</dbReference>
<dbReference type="SUPFAM" id="SSF101821">
    <property type="entry name" value="Aminopeptidase/glucanase lid domain"/>
    <property type="match status" value="1"/>
</dbReference>
<dbReference type="RefSeq" id="WP_023054894.1">
    <property type="nucleotide sequence ID" value="NZ_JAUSTN010000010.1"/>
</dbReference>
<accession>A0ABU0AWP3</accession>
<dbReference type="PRINTS" id="PR00932">
    <property type="entry name" value="AMINO1PTASE"/>
</dbReference>
<evidence type="ECO:0000256" key="10">
    <source>
        <dbReference type="RuleBase" id="RU004387"/>
    </source>
</evidence>
<keyword evidence="4 9" id="KW-0645">Protease</keyword>